<evidence type="ECO:0000256" key="4">
    <source>
        <dbReference type="ARBA" id="ARBA00022801"/>
    </source>
</evidence>
<evidence type="ECO:0000256" key="3">
    <source>
        <dbReference type="ARBA" id="ARBA00022723"/>
    </source>
</evidence>
<reference evidence="14" key="1">
    <citation type="journal article" date="2020" name="mSystems">
        <title>Genome- and Community-Level Interaction Insights into Carbon Utilization and Element Cycling Functions of Hydrothermarchaeota in Hydrothermal Sediment.</title>
        <authorList>
            <person name="Zhou Z."/>
            <person name="Liu Y."/>
            <person name="Xu W."/>
            <person name="Pan J."/>
            <person name="Luo Z.H."/>
            <person name="Li M."/>
        </authorList>
    </citation>
    <scope>NUCLEOTIDE SEQUENCE [LARGE SCALE GENOMIC DNA]</scope>
    <source>
        <strain evidence="14">SpSt-289</strain>
    </source>
</reference>
<keyword evidence="5 12" id="KW-0520">NAD</keyword>
<keyword evidence="7" id="KW-0119">Carbohydrate metabolism</keyword>
<evidence type="ECO:0000256" key="8">
    <source>
        <dbReference type="ARBA" id="ARBA00023295"/>
    </source>
</evidence>
<dbReference type="InterPro" id="IPR053715">
    <property type="entry name" value="GH4_Enzyme_sf"/>
</dbReference>
<dbReference type="SUPFAM" id="SSF51735">
    <property type="entry name" value="NAD(P)-binding Rossmann-fold domains"/>
    <property type="match status" value="1"/>
</dbReference>
<dbReference type="GO" id="GO:0046872">
    <property type="term" value="F:metal ion binding"/>
    <property type="evidence" value="ECO:0007669"/>
    <property type="project" value="UniProtKB-KW"/>
</dbReference>
<evidence type="ECO:0000256" key="6">
    <source>
        <dbReference type="ARBA" id="ARBA00023211"/>
    </source>
</evidence>
<accession>A0A7C1FDN9</accession>
<feature type="binding site" evidence="10">
    <location>
        <position position="201"/>
    </location>
    <ligand>
        <name>Mn(2+)</name>
        <dbReference type="ChEBI" id="CHEBI:29035"/>
    </ligand>
</feature>
<sequence length="445" mass="49336">MAHKIVLIGAGSANFGLSIMGDLFKSEVFAGAEICLHDINAEALARTASFGRRHIEKYNLPYKLEATTDRRAALQGADFCIISIEVGNRFELWEQDWRIPQQFGIRQVYGENGGPGGLFHALRVIPPILAICDDIMAICPDAWVLNFSNPMSRICTTVQRKHPDLKLIGVCHEAASLPEHLPHILETPLENLRFQAGGLNHFSVLLNVFYRDTGADAYPDVRARAPAYFERITNVLGWALPSLPAEHVATVGHRPWAERGLFKVILERFGYLPVTVDSHFGEYIQWAHDVVDHAGILDFYRTYKLWVAQKVSEETLLRGSGDDWVTSQVLESIAADRPTEVLALNLPNRGFIDDLPSDITVEVPACVDGSGVHGVALGRFPRGIAGLLRNQIAVHDLTAEAVLTRSKAAALQALLVDPVVDSVRAAEQTLETMLRVQRRWLGYLE</sequence>
<gene>
    <name evidence="14" type="ORF">ENQ20_02945</name>
</gene>
<dbReference type="EMBL" id="DSMG01000038">
    <property type="protein sequence ID" value="HDX30432.1"/>
    <property type="molecule type" value="Genomic_DNA"/>
</dbReference>
<keyword evidence="10" id="KW-0408">Iron</keyword>
<protein>
    <submittedName>
        <fullName evidence="14">Alpha-glucosidase</fullName>
    </submittedName>
</protein>
<proteinExistence type="inferred from homology"/>
<feature type="site" description="Increases basicity of active site Tyr" evidence="11">
    <location>
        <position position="111"/>
    </location>
</feature>
<dbReference type="SUPFAM" id="SSF56327">
    <property type="entry name" value="LDH C-terminal domain-like"/>
    <property type="match status" value="1"/>
</dbReference>
<feature type="binding site" evidence="9">
    <location>
        <position position="149"/>
    </location>
    <ligand>
        <name>substrate</name>
    </ligand>
</feature>
<dbReference type="PANTHER" id="PTHR32092">
    <property type="entry name" value="6-PHOSPHO-BETA-GLUCOSIDASE-RELATED"/>
    <property type="match status" value="1"/>
</dbReference>
<dbReference type="Pfam" id="PF11975">
    <property type="entry name" value="Glyco_hydro_4C"/>
    <property type="match status" value="1"/>
</dbReference>
<evidence type="ECO:0000256" key="9">
    <source>
        <dbReference type="PIRSR" id="PIRSR601088-2"/>
    </source>
</evidence>
<dbReference type="InterPro" id="IPR001088">
    <property type="entry name" value="Glyco_hydro_4"/>
</dbReference>
<comment type="cofactor">
    <cofactor evidence="1">
        <name>Mn(2+)</name>
        <dbReference type="ChEBI" id="CHEBI:29035"/>
    </cofactor>
</comment>
<evidence type="ECO:0000256" key="12">
    <source>
        <dbReference type="RuleBase" id="RU361152"/>
    </source>
</evidence>
<dbReference type="Gene3D" id="3.90.1820.10">
    <property type="entry name" value="AglA-like glucosidase"/>
    <property type="match status" value="1"/>
</dbReference>
<dbReference type="AlphaFoldDB" id="A0A7C1FDN9"/>
<dbReference type="GO" id="GO:0004553">
    <property type="term" value="F:hydrolase activity, hydrolyzing O-glycosyl compounds"/>
    <property type="evidence" value="ECO:0007669"/>
    <property type="project" value="InterPro"/>
</dbReference>
<dbReference type="PRINTS" id="PR00732">
    <property type="entry name" value="GLHYDRLASE4"/>
</dbReference>
<dbReference type="GO" id="GO:0005975">
    <property type="term" value="P:carbohydrate metabolic process"/>
    <property type="evidence" value="ECO:0007669"/>
    <property type="project" value="InterPro"/>
</dbReference>
<dbReference type="InterPro" id="IPR015955">
    <property type="entry name" value="Lactate_DH/Glyco_Ohase_4_C"/>
</dbReference>
<feature type="domain" description="Glycosyl hydrolase family 4 C-terminal" evidence="13">
    <location>
        <begin position="198"/>
        <end position="420"/>
    </location>
</feature>
<name>A0A7C1FDN9_9CHLR</name>
<feature type="binding site" evidence="10">
    <location>
        <position position="171"/>
    </location>
    <ligand>
        <name>Mn(2+)</name>
        <dbReference type="ChEBI" id="CHEBI:29035"/>
    </ligand>
</feature>
<evidence type="ECO:0000259" key="13">
    <source>
        <dbReference type="Pfam" id="PF11975"/>
    </source>
</evidence>
<evidence type="ECO:0000256" key="5">
    <source>
        <dbReference type="ARBA" id="ARBA00023027"/>
    </source>
</evidence>
<dbReference type="GO" id="GO:0016616">
    <property type="term" value="F:oxidoreductase activity, acting on the CH-OH group of donors, NAD or NADP as acceptor"/>
    <property type="evidence" value="ECO:0007669"/>
    <property type="project" value="InterPro"/>
</dbReference>
<keyword evidence="4 12" id="KW-0378">Hydrolase</keyword>
<dbReference type="InterPro" id="IPR036291">
    <property type="entry name" value="NAD(P)-bd_dom_sf"/>
</dbReference>
<dbReference type="Pfam" id="PF02056">
    <property type="entry name" value="Glyco_hydro_4"/>
    <property type="match status" value="1"/>
</dbReference>
<keyword evidence="10" id="KW-0533">Nickel</keyword>
<keyword evidence="3 10" id="KW-0479">Metal-binding</keyword>
<keyword evidence="6 10" id="KW-0464">Manganese</keyword>
<comment type="caution">
    <text evidence="14">The sequence shown here is derived from an EMBL/GenBank/DDBJ whole genome shotgun (WGS) entry which is preliminary data.</text>
</comment>
<organism evidence="14">
    <name type="scientific">Caldilinea aerophila</name>
    <dbReference type="NCBI Taxonomy" id="133453"/>
    <lineage>
        <taxon>Bacteria</taxon>
        <taxon>Bacillati</taxon>
        <taxon>Chloroflexota</taxon>
        <taxon>Caldilineae</taxon>
        <taxon>Caldilineales</taxon>
        <taxon>Caldilineaceae</taxon>
        <taxon>Caldilinea</taxon>
    </lineage>
</organism>
<evidence type="ECO:0000256" key="7">
    <source>
        <dbReference type="ARBA" id="ARBA00023277"/>
    </source>
</evidence>
<comment type="cofactor">
    <cofactor evidence="12">
        <name>NAD(+)</name>
        <dbReference type="ChEBI" id="CHEBI:57540"/>
    </cofactor>
    <text evidence="12">Binds 1 NAD(+) per subunit.</text>
</comment>
<evidence type="ECO:0000256" key="11">
    <source>
        <dbReference type="PIRSR" id="PIRSR601088-4"/>
    </source>
</evidence>
<evidence type="ECO:0000313" key="14">
    <source>
        <dbReference type="EMBL" id="HDX30432.1"/>
    </source>
</evidence>
<dbReference type="InterPro" id="IPR022616">
    <property type="entry name" value="Glyco_hydro_4_C"/>
</dbReference>
<dbReference type="PANTHER" id="PTHR32092:SF6">
    <property type="entry name" value="ALPHA-GALACTOSIDASE"/>
    <property type="match status" value="1"/>
</dbReference>
<evidence type="ECO:0000256" key="2">
    <source>
        <dbReference type="ARBA" id="ARBA00010141"/>
    </source>
</evidence>
<evidence type="ECO:0000256" key="10">
    <source>
        <dbReference type="PIRSR" id="PIRSR601088-3"/>
    </source>
</evidence>
<keyword evidence="10" id="KW-0170">Cobalt</keyword>
<keyword evidence="8 12" id="KW-0326">Glycosidase</keyword>
<comment type="similarity">
    <text evidence="2 12">Belongs to the glycosyl hydrolase 4 family.</text>
</comment>
<evidence type="ECO:0000256" key="1">
    <source>
        <dbReference type="ARBA" id="ARBA00001936"/>
    </source>
</evidence>